<feature type="compositionally biased region" description="Polar residues" evidence="7">
    <location>
        <begin position="256"/>
        <end position="267"/>
    </location>
</feature>
<reference evidence="9" key="1">
    <citation type="submission" date="2019-09" db="EMBL/GenBank/DDBJ databases">
        <title>Draft genome information of white flower Hibiscus syriacus.</title>
        <authorList>
            <person name="Kim Y.-M."/>
        </authorList>
    </citation>
    <scope>NUCLEOTIDE SEQUENCE [LARGE SCALE GENOMIC DNA]</scope>
    <source>
        <strain evidence="9">YM2019G1</strain>
    </source>
</reference>
<evidence type="ECO:0000256" key="4">
    <source>
        <dbReference type="ARBA" id="ARBA00022701"/>
    </source>
</evidence>
<evidence type="ECO:0000256" key="5">
    <source>
        <dbReference type="ARBA" id="ARBA00023212"/>
    </source>
</evidence>
<feature type="compositionally biased region" description="Basic and acidic residues" evidence="7">
    <location>
        <begin position="246"/>
        <end position="255"/>
    </location>
</feature>
<dbReference type="EMBL" id="VEPZ02000065">
    <property type="protein sequence ID" value="KAE8734664.1"/>
    <property type="molecule type" value="Genomic_DNA"/>
</dbReference>
<gene>
    <name evidence="9" type="ORF">F3Y22_tig00000738pilonHSYRG00190</name>
</gene>
<keyword evidence="6" id="KW-0175">Coiled coil</keyword>
<evidence type="ECO:0000256" key="6">
    <source>
        <dbReference type="SAM" id="Coils"/>
    </source>
</evidence>
<dbReference type="Pfam" id="PF06886">
    <property type="entry name" value="TPX2"/>
    <property type="match status" value="1"/>
</dbReference>
<feature type="compositionally biased region" description="Basic and acidic residues" evidence="7">
    <location>
        <begin position="273"/>
        <end position="285"/>
    </location>
</feature>
<evidence type="ECO:0000256" key="7">
    <source>
        <dbReference type="SAM" id="MobiDB-lite"/>
    </source>
</evidence>
<dbReference type="GO" id="GO:0005874">
    <property type="term" value="C:microtubule"/>
    <property type="evidence" value="ECO:0007669"/>
    <property type="project" value="UniProtKB-KW"/>
</dbReference>
<dbReference type="GO" id="GO:0000226">
    <property type="term" value="P:microtubule cytoskeleton organization"/>
    <property type="evidence" value="ECO:0007669"/>
    <property type="project" value="InterPro"/>
</dbReference>
<feature type="region of interest" description="Disordered" evidence="7">
    <location>
        <begin position="1"/>
        <end position="81"/>
    </location>
</feature>
<keyword evidence="4" id="KW-0493">Microtubule</keyword>
<sequence>MANKPTGAVHSNGNPGISEGTDGKKLNTTALKSPGGGNNKAHLSPSKAGGNGTTNSESTPSRTKDSETNSPKTTLMTRKHADDEDNWSVASSYPLFDLSVLVLIELPLALFRTTASVRTSRSKLTIGTAPTFRSAERAERRKEFYQKLEQKHQALEAERQQYEALKQEEQEAELKHLRKSLFVKANPVPRFYYEGPAPKVELKKLPLTRPKSPKLTRRKSCGDMVHLSEEETPKACCGGHCHSFGNHRERPDSANELKSNGQKNGVVSNGGGKLKDGVKRVKDSTKYSPTKLAVQS</sequence>
<comment type="subcellular location">
    <subcellularLocation>
        <location evidence="1">Cytoplasm</location>
        <location evidence="1">Cytoskeleton</location>
    </subcellularLocation>
</comment>
<feature type="region of interest" description="Disordered" evidence="7">
    <location>
        <begin position="243"/>
        <end position="296"/>
    </location>
</feature>
<dbReference type="AlphaFoldDB" id="A0A6A3D212"/>
<name>A0A6A3D212_HIBSY</name>
<accession>A0A6A3D212</accession>
<evidence type="ECO:0000313" key="10">
    <source>
        <dbReference type="Proteomes" id="UP000436088"/>
    </source>
</evidence>
<evidence type="ECO:0000256" key="3">
    <source>
        <dbReference type="ARBA" id="ARBA00022490"/>
    </source>
</evidence>
<dbReference type="InterPro" id="IPR027329">
    <property type="entry name" value="TPX2_C"/>
</dbReference>
<proteinExistence type="inferred from homology"/>
<feature type="domain" description="TPX2 C-terminal" evidence="8">
    <location>
        <begin position="131"/>
        <end position="200"/>
    </location>
</feature>
<keyword evidence="3" id="KW-0963">Cytoplasm</keyword>
<dbReference type="Proteomes" id="UP000436088">
    <property type="component" value="Unassembled WGS sequence"/>
</dbReference>
<dbReference type="PANTHER" id="PTHR46372">
    <property type="entry name" value="PROTEIN WVD2-LIKE 3"/>
    <property type="match status" value="1"/>
</dbReference>
<keyword evidence="5" id="KW-0206">Cytoskeleton</keyword>
<evidence type="ECO:0000256" key="2">
    <source>
        <dbReference type="ARBA" id="ARBA00005885"/>
    </source>
</evidence>
<protein>
    <submittedName>
        <fullName evidence="9">Detected protein of confused Function</fullName>
    </submittedName>
</protein>
<keyword evidence="10" id="KW-1185">Reference proteome</keyword>
<dbReference type="PANTHER" id="PTHR46372:SF6">
    <property type="entry name" value="PROTEIN WVD2-LIKE 1"/>
    <property type="match status" value="1"/>
</dbReference>
<comment type="caution">
    <text evidence="9">The sequence shown here is derived from an EMBL/GenBank/DDBJ whole genome shotgun (WGS) entry which is preliminary data.</text>
</comment>
<comment type="similarity">
    <text evidence="2">Belongs to the TPX2 family.</text>
</comment>
<dbReference type="InterPro" id="IPR044806">
    <property type="entry name" value="WVD2/WDL1-4"/>
</dbReference>
<dbReference type="GO" id="GO:0008017">
    <property type="term" value="F:microtubule binding"/>
    <property type="evidence" value="ECO:0007669"/>
    <property type="project" value="InterPro"/>
</dbReference>
<organism evidence="9 10">
    <name type="scientific">Hibiscus syriacus</name>
    <name type="common">Rose of Sharon</name>
    <dbReference type="NCBI Taxonomy" id="106335"/>
    <lineage>
        <taxon>Eukaryota</taxon>
        <taxon>Viridiplantae</taxon>
        <taxon>Streptophyta</taxon>
        <taxon>Embryophyta</taxon>
        <taxon>Tracheophyta</taxon>
        <taxon>Spermatophyta</taxon>
        <taxon>Magnoliopsida</taxon>
        <taxon>eudicotyledons</taxon>
        <taxon>Gunneridae</taxon>
        <taxon>Pentapetalae</taxon>
        <taxon>rosids</taxon>
        <taxon>malvids</taxon>
        <taxon>Malvales</taxon>
        <taxon>Malvaceae</taxon>
        <taxon>Malvoideae</taxon>
        <taxon>Hibiscus</taxon>
    </lineage>
</organism>
<evidence type="ECO:0000313" key="9">
    <source>
        <dbReference type="EMBL" id="KAE8734664.1"/>
    </source>
</evidence>
<evidence type="ECO:0000256" key="1">
    <source>
        <dbReference type="ARBA" id="ARBA00004245"/>
    </source>
</evidence>
<feature type="coiled-coil region" evidence="6">
    <location>
        <begin position="135"/>
        <end position="175"/>
    </location>
</feature>
<evidence type="ECO:0000259" key="8">
    <source>
        <dbReference type="Pfam" id="PF06886"/>
    </source>
</evidence>